<name>K0V1M9_MYCVA</name>
<dbReference type="PROSITE" id="PS50928">
    <property type="entry name" value="ABC_TM1"/>
    <property type="match status" value="1"/>
</dbReference>
<evidence type="ECO:0000256" key="5">
    <source>
        <dbReference type="ARBA" id="ARBA00022989"/>
    </source>
</evidence>
<keyword evidence="5 7" id="KW-1133">Transmembrane helix</keyword>
<feature type="transmembrane region" description="Helical" evidence="7">
    <location>
        <begin position="221"/>
        <end position="239"/>
    </location>
</feature>
<dbReference type="Gene3D" id="1.10.3720.10">
    <property type="entry name" value="MetI-like"/>
    <property type="match status" value="1"/>
</dbReference>
<evidence type="ECO:0000313" key="9">
    <source>
        <dbReference type="EMBL" id="EJZ12906.1"/>
    </source>
</evidence>
<proteinExistence type="inferred from homology"/>
<dbReference type="PATRIC" id="fig|1194972.3.peg.26"/>
<comment type="caution">
    <text evidence="9">The sequence shown here is derived from an EMBL/GenBank/DDBJ whole genome shotgun (WGS) entry which is preliminary data.</text>
</comment>
<keyword evidence="4 7" id="KW-0812">Transmembrane</keyword>
<feature type="transmembrane region" description="Helical" evidence="7">
    <location>
        <begin position="125"/>
        <end position="144"/>
    </location>
</feature>
<feature type="transmembrane region" description="Helical" evidence="7">
    <location>
        <begin position="97"/>
        <end position="119"/>
    </location>
</feature>
<dbReference type="Pfam" id="PF00528">
    <property type="entry name" value="BPD_transp_1"/>
    <property type="match status" value="1"/>
</dbReference>
<keyword evidence="3" id="KW-1003">Cell membrane</keyword>
<dbReference type="Proteomes" id="UP000006072">
    <property type="component" value="Unassembled WGS sequence"/>
</dbReference>
<feature type="transmembrane region" description="Helical" evidence="7">
    <location>
        <begin position="165"/>
        <end position="184"/>
    </location>
</feature>
<dbReference type="InterPro" id="IPR000515">
    <property type="entry name" value="MetI-like"/>
</dbReference>
<evidence type="ECO:0000256" key="7">
    <source>
        <dbReference type="RuleBase" id="RU363032"/>
    </source>
</evidence>
<evidence type="ECO:0000256" key="1">
    <source>
        <dbReference type="ARBA" id="ARBA00004651"/>
    </source>
</evidence>
<feature type="domain" description="ABC transmembrane type-1" evidence="8">
    <location>
        <begin position="59"/>
        <end position="239"/>
    </location>
</feature>
<feature type="transmembrane region" description="Helical" evidence="7">
    <location>
        <begin position="63"/>
        <end position="85"/>
    </location>
</feature>
<dbReference type="EMBL" id="ALQA01000001">
    <property type="protein sequence ID" value="EJZ12906.1"/>
    <property type="molecule type" value="Genomic_DNA"/>
</dbReference>
<keyword evidence="10" id="KW-1185">Reference proteome</keyword>
<dbReference type="PANTHER" id="PTHR30151:SF20">
    <property type="entry name" value="ABC TRANSPORTER PERMEASE PROTEIN HI_0355-RELATED"/>
    <property type="match status" value="1"/>
</dbReference>
<accession>K0V1M9</accession>
<evidence type="ECO:0000256" key="2">
    <source>
        <dbReference type="ARBA" id="ARBA00022448"/>
    </source>
</evidence>
<dbReference type="eggNOG" id="COG0600">
    <property type="taxonomic scope" value="Bacteria"/>
</dbReference>
<dbReference type="RefSeq" id="WP_003928401.1">
    <property type="nucleotide sequence ID" value="NZ_JH814683.1"/>
</dbReference>
<organism evidence="9 10">
    <name type="scientific">Mycolicibacterium vaccae ATCC 25954</name>
    <dbReference type="NCBI Taxonomy" id="1194972"/>
    <lineage>
        <taxon>Bacteria</taxon>
        <taxon>Bacillati</taxon>
        <taxon>Actinomycetota</taxon>
        <taxon>Actinomycetes</taxon>
        <taxon>Mycobacteriales</taxon>
        <taxon>Mycobacteriaceae</taxon>
        <taxon>Mycolicibacterium</taxon>
    </lineage>
</organism>
<evidence type="ECO:0000256" key="6">
    <source>
        <dbReference type="ARBA" id="ARBA00023136"/>
    </source>
</evidence>
<dbReference type="GO" id="GO:0005886">
    <property type="term" value="C:plasma membrane"/>
    <property type="evidence" value="ECO:0007669"/>
    <property type="project" value="UniProtKB-SubCell"/>
</dbReference>
<dbReference type="AlphaFoldDB" id="K0V1M9"/>
<sequence length="252" mass="26674">MNLDTKTGRMAISCGAVAVALIVWQLAGTYGGLFWLLPPSEILAATWHETVNGALPQAAGQTLLIALVGVVVGSALGVFIGALMGHYEAWNAVLDPLVKIGFAAPLVMLVPVISIYFGMGTGAKIAFTVLFCIFIVIINTAAGLREVPDEVLEMARAFEVTPRAMMFRILIPWSGPYILTGMRMSVGRSIQGALIADLFLRAEGMGLYMISAGSSFQLDNLYAAVLVLTVLGAAVMSLAKAGEVRLLAWRAA</sequence>
<reference evidence="9 10" key="1">
    <citation type="journal article" date="2012" name="J. Bacteriol.">
        <title>Complete Genome Sequence of Mycobacterium vaccae Type Strain ATCC 25954.</title>
        <authorList>
            <person name="Ho Y.S."/>
            <person name="Adroub S.A."/>
            <person name="Abadi M."/>
            <person name="Al Alwan B."/>
            <person name="Alkhateeb R."/>
            <person name="Gao G."/>
            <person name="Ragab A."/>
            <person name="Ali S."/>
            <person name="van Soolingen D."/>
            <person name="Bitter W."/>
            <person name="Pain A."/>
            <person name="Abdallah A.M."/>
        </authorList>
    </citation>
    <scope>NUCLEOTIDE SEQUENCE [LARGE SCALE GENOMIC DNA]</scope>
    <source>
        <strain evidence="9 10">ATCC 25954</strain>
    </source>
</reference>
<dbReference type="CDD" id="cd06261">
    <property type="entry name" value="TM_PBP2"/>
    <property type="match status" value="1"/>
</dbReference>
<comment type="subcellular location">
    <subcellularLocation>
        <location evidence="1 7">Cell membrane</location>
        <topology evidence="1 7">Multi-pass membrane protein</topology>
    </subcellularLocation>
</comment>
<evidence type="ECO:0000313" key="10">
    <source>
        <dbReference type="Proteomes" id="UP000006072"/>
    </source>
</evidence>
<keyword evidence="2 7" id="KW-0813">Transport</keyword>
<evidence type="ECO:0000256" key="4">
    <source>
        <dbReference type="ARBA" id="ARBA00022692"/>
    </source>
</evidence>
<evidence type="ECO:0000259" key="8">
    <source>
        <dbReference type="PROSITE" id="PS50928"/>
    </source>
</evidence>
<keyword evidence="6 7" id="KW-0472">Membrane</keyword>
<gene>
    <name evidence="9" type="ORF">MVAC_00120</name>
</gene>
<dbReference type="InterPro" id="IPR035906">
    <property type="entry name" value="MetI-like_sf"/>
</dbReference>
<feature type="transmembrane region" description="Helical" evidence="7">
    <location>
        <begin position="12"/>
        <end position="37"/>
    </location>
</feature>
<dbReference type="HOGENOM" id="CLU_046113_2_2_11"/>
<dbReference type="GO" id="GO:0055085">
    <property type="term" value="P:transmembrane transport"/>
    <property type="evidence" value="ECO:0007669"/>
    <property type="project" value="InterPro"/>
</dbReference>
<protein>
    <submittedName>
        <fullName evidence="9">Binding-protein-dependent transporters inner membrane component</fullName>
    </submittedName>
</protein>
<evidence type="ECO:0000256" key="3">
    <source>
        <dbReference type="ARBA" id="ARBA00022475"/>
    </source>
</evidence>
<dbReference type="PANTHER" id="PTHR30151">
    <property type="entry name" value="ALKANE SULFONATE ABC TRANSPORTER-RELATED, MEMBRANE SUBUNIT"/>
    <property type="match status" value="1"/>
</dbReference>
<dbReference type="SUPFAM" id="SSF161098">
    <property type="entry name" value="MetI-like"/>
    <property type="match status" value="1"/>
</dbReference>
<comment type="similarity">
    <text evidence="7">Belongs to the binding-protein-dependent transport system permease family.</text>
</comment>